<dbReference type="Pfam" id="PF00356">
    <property type="entry name" value="LacI"/>
    <property type="match status" value="1"/>
</dbReference>
<dbReference type="PROSITE" id="PS50932">
    <property type="entry name" value="HTH_LACI_2"/>
    <property type="match status" value="1"/>
</dbReference>
<protein>
    <submittedName>
        <fullName evidence="6">LacI family DNA-binding transcriptional regulator</fullName>
    </submittedName>
</protein>
<dbReference type="InterPro" id="IPR010982">
    <property type="entry name" value="Lambda_DNA-bd_dom_sf"/>
</dbReference>
<dbReference type="InterPro" id="IPR046335">
    <property type="entry name" value="LacI/GalR-like_sensor"/>
</dbReference>
<dbReference type="SUPFAM" id="SSF47413">
    <property type="entry name" value="lambda repressor-like DNA-binding domains"/>
    <property type="match status" value="1"/>
</dbReference>
<geneLocation type="plasmid" evidence="6">
    <name>p1</name>
</geneLocation>
<proteinExistence type="predicted"/>
<dbReference type="CDD" id="cd06267">
    <property type="entry name" value="PBP1_LacI_sugar_binding-like"/>
    <property type="match status" value="1"/>
</dbReference>
<dbReference type="PANTHER" id="PTHR30146">
    <property type="entry name" value="LACI-RELATED TRANSCRIPTIONAL REPRESSOR"/>
    <property type="match status" value="1"/>
</dbReference>
<dbReference type="Gene3D" id="3.40.50.2300">
    <property type="match status" value="2"/>
</dbReference>
<dbReference type="GO" id="GO:0000976">
    <property type="term" value="F:transcription cis-regulatory region binding"/>
    <property type="evidence" value="ECO:0007669"/>
    <property type="project" value="TreeGrafter"/>
</dbReference>
<keyword evidence="3" id="KW-0804">Transcription</keyword>
<dbReference type="PROSITE" id="PS00356">
    <property type="entry name" value="HTH_LACI_1"/>
    <property type="match status" value="1"/>
</dbReference>
<dbReference type="Pfam" id="PF13377">
    <property type="entry name" value="Peripla_BP_3"/>
    <property type="match status" value="1"/>
</dbReference>
<dbReference type="GO" id="GO:0003700">
    <property type="term" value="F:DNA-binding transcription factor activity"/>
    <property type="evidence" value="ECO:0007669"/>
    <property type="project" value="TreeGrafter"/>
</dbReference>
<evidence type="ECO:0000256" key="3">
    <source>
        <dbReference type="ARBA" id="ARBA00023163"/>
    </source>
</evidence>
<dbReference type="PROSITE" id="PS50943">
    <property type="entry name" value="HTH_CROC1"/>
    <property type="match status" value="1"/>
</dbReference>
<evidence type="ECO:0000256" key="1">
    <source>
        <dbReference type="ARBA" id="ARBA00023015"/>
    </source>
</evidence>
<keyword evidence="1" id="KW-0805">Transcription regulation</keyword>
<dbReference type="Gene3D" id="1.10.260.40">
    <property type="entry name" value="lambda repressor-like DNA-binding domains"/>
    <property type="match status" value="1"/>
</dbReference>
<gene>
    <name evidence="6" type="ORF">WDJ50_17770</name>
</gene>
<dbReference type="EMBL" id="CP149784">
    <property type="protein sequence ID" value="WYF46688.1"/>
    <property type="molecule type" value="Genomic_DNA"/>
</dbReference>
<evidence type="ECO:0000313" key="6">
    <source>
        <dbReference type="EMBL" id="WYF46688.1"/>
    </source>
</evidence>
<dbReference type="InterPro" id="IPR001387">
    <property type="entry name" value="Cro/C1-type_HTH"/>
</dbReference>
<organism evidence="6">
    <name type="scientific">Deinococcus sp. VB142</name>
    <dbReference type="NCBI Taxonomy" id="3112952"/>
    <lineage>
        <taxon>Bacteria</taxon>
        <taxon>Thermotogati</taxon>
        <taxon>Deinococcota</taxon>
        <taxon>Deinococci</taxon>
        <taxon>Deinococcales</taxon>
        <taxon>Deinococcaceae</taxon>
        <taxon>Deinococcus</taxon>
    </lineage>
</organism>
<dbReference type="AlphaFoldDB" id="A0AAU6Q939"/>
<evidence type="ECO:0000259" key="4">
    <source>
        <dbReference type="PROSITE" id="PS50932"/>
    </source>
</evidence>
<keyword evidence="2 6" id="KW-0238">DNA-binding</keyword>
<dbReference type="PANTHER" id="PTHR30146:SF109">
    <property type="entry name" value="HTH-TYPE TRANSCRIPTIONAL REGULATOR GALS"/>
    <property type="match status" value="1"/>
</dbReference>
<sequence>MGSVGKETYVTLGEVAKEANVSAATVSRFLNKTAHVSEDTARRITRAIERLGYIPNQKAQDLARGHSNLIGLLLRDPRNPYYGFLHAFLQEECIDNDLKLISAIPGTMQGSRAEYSGIETLLGLRVGGLLIATGVLSEDTIVDISKHIPTVLVGRPRFNSAIATVSYDESKNIRALVEFALRQGHRKVAVIYRDKEFSFIESLRGELFSKELLRNGVSIIPVKIESFESLQEANIEVLRLVAERKITLAMFSNDAQALSFMKFALENGLHIPEDVSVTGYDATHDSVFVAGLTSLKLPLKEAAKHSVRMLREMMEGQQTTPDQIVLEGELLKGRTVKPLL</sequence>
<feature type="domain" description="HTH lacI-type" evidence="4">
    <location>
        <begin position="10"/>
        <end position="64"/>
    </location>
</feature>
<evidence type="ECO:0000256" key="2">
    <source>
        <dbReference type="ARBA" id="ARBA00023125"/>
    </source>
</evidence>
<evidence type="ECO:0000259" key="5">
    <source>
        <dbReference type="PROSITE" id="PS50943"/>
    </source>
</evidence>
<dbReference type="SUPFAM" id="SSF53822">
    <property type="entry name" value="Periplasmic binding protein-like I"/>
    <property type="match status" value="1"/>
</dbReference>
<reference evidence="6" key="1">
    <citation type="submission" date="2024-03" db="EMBL/GenBank/DDBJ databases">
        <title>Deinococcus weizhi sp. nov., isolated from human skin.</title>
        <authorList>
            <person name="Wei Z."/>
            <person name="Tian F."/>
            <person name="Yang C."/>
            <person name="Xin L.T."/>
            <person name="Wen Z.J."/>
            <person name="Lan K.C."/>
            <person name="Yu L."/>
            <person name="Zhe W."/>
            <person name="Dan F.D."/>
            <person name="Jun W."/>
            <person name="Rui Z."/>
            <person name="Yong X.J."/>
            <person name="Ting Y."/>
            <person name="Wei X."/>
            <person name="Xu Z.G."/>
            <person name="Xin Z."/>
            <person name="Dong F.G."/>
            <person name="Ni X.M."/>
            <person name="Zheng M.G."/>
            <person name="Chun Y."/>
            <person name="Qian W.X."/>
        </authorList>
    </citation>
    <scope>NUCLEOTIDE SEQUENCE</scope>
    <source>
        <strain evidence="6">VB142</strain>
        <plasmid evidence="6">p1</plasmid>
    </source>
</reference>
<dbReference type="InterPro" id="IPR028082">
    <property type="entry name" value="Peripla_BP_I"/>
</dbReference>
<dbReference type="SMART" id="SM00354">
    <property type="entry name" value="HTH_LACI"/>
    <property type="match status" value="1"/>
</dbReference>
<accession>A0AAU6Q939</accession>
<name>A0AAU6Q939_9DEIO</name>
<dbReference type="InterPro" id="IPR000843">
    <property type="entry name" value="HTH_LacI"/>
</dbReference>
<feature type="domain" description="HTH cro/C1-type" evidence="5">
    <location>
        <begin position="11"/>
        <end position="54"/>
    </location>
</feature>
<dbReference type="CDD" id="cd01392">
    <property type="entry name" value="HTH_LacI"/>
    <property type="match status" value="1"/>
</dbReference>
<keyword evidence="6" id="KW-0614">Plasmid</keyword>
<dbReference type="RefSeq" id="WP_339098176.1">
    <property type="nucleotide sequence ID" value="NZ_CP149784.1"/>
</dbReference>